<dbReference type="GO" id="GO:0006508">
    <property type="term" value="P:proteolysis"/>
    <property type="evidence" value="ECO:0007669"/>
    <property type="project" value="InterPro"/>
</dbReference>
<evidence type="ECO:0000256" key="2">
    <source>
        <dbReference type="SAM" id="MobiDB-lite"/>
    </source>
</evidence>
<dbReference type="InterPro" id="IPR001314">
    <property type="entry name" value="Peptidase_S1A"/>
</dbReference>
<dbReference type="AlphaFoldDB" id="A0A336LNE9"/>
<comment type="similarity">
    <text evidence="1">Belongs to the peptidase S1 family. CLIP subfamily.</text>
</comment>
<dbReference type="InterPro" id="IPR051333">
    <property type="entry name" value="CLIP_Serine_Protease"/>
</dbReference>
<dbReference type="GO" id="GO:0004252">
    <property type="term" value="F:serine-type endopeptidase activity"/>
    <property type="evidence" value="ECO:0007669"/>
    <property type="project" value="InterPro"/>
</dbReference>
<proteinExistence type="inferred from homology"/>
<dbReference type="EMBL" id="UFQT01000086">
    <property type="protein sequence ID" value="SSX19496.1"/>
    <property type="molecule type" value="Genomic_DNA"/>
</dbReference>
<dbReference type="InterPro" id="IPR001254">
    <property type="entry name" value="Trypsin_dom"/>
</dbReference>
<evidence type="ECO:0000313" key="4">
    <source>
        <dbReference type="EMBL" id="SSX19496.1"/>
    </source>
</evidence>
<dbReference type="PANTHER" id="PTHR24260">
    <property type="match status" value="1"/>
</dbReference>
<dbReference type="PRINTS" id="PR00722">
    <property type="entry name" value="CHYMOTRYPSIN"/>
</dbReference>
<dbReference type="InterPro" id="IPR009003">
    <property type="entry name" value="Peptidase_S1_PA"/>
</dbReference>
<name>A0A336LNE9_CULSO</name>
<dbReference type="PROSITE" id="PS00134">
    <property type="entry name" value="TRYPSIN_HIS"/>
    <property type="match status" value="1"/>
</dbReference>
<accession>A0A336LNE9</accession>
<dbReference type="SUPFAM" id="SSF50494">
    <property type="entry name" value="Trypsin-like serine proteases"/>
    <property type="match status" value="1"/>
</dbReference>
<feature type="compositionally biased region" description="Basic residues" evidence="2">
    <location>
        <begin position="174"/>
        <end position="185"/>
    </location>
</feature>
<dbReference type="PROSITE" id="PS50240">
    <property type="entry name" value="TRYPSIN_DOM"/>
    <property type="match status" value="1"/>
</dbReference>
<feature type="region of interest" description="Disordered" evidence="2">
    <location>
        <begin position="168"/>
        <end position="190"/>
    </location>
</feature>
<sequence>MNLNPKYNNNQFRVFCIITYFLSLINRTSTAKSCEEGFLSNTIYNELILSVKIPASISISSKNPQVTITVEFYKEFPPYSHFVYFETKSDSLKLIEEENYSNGVTFNENLQFKIIQRFNYIYNYRLKKIKINNIKVCETLQNGPFSIEEHKFEFPLILQKLNNKKTKVTERVSTKRNQKTTRKTSSKSPPKYQIYPSDIFHGNCGAVRYLTAFVRKGIRAEAENWPWAVAITVNEDFKCSGTFITRSRIVTAAHCVEDLKIKSLKKHPKYKKIPRNDIAYIDLREPIVDEMFAPACVGSGNTSSFMGDKGIVATYAPATTLEIQDADIGELRKGSLKIVDPDNCKENQDAKIPKSSFCVGEGKKQYLCQGDSGGGFYKKIDNKLYLLGVVSTGLIDDEKQECDQSDYVIFTDVLQFEDFLGTDI</sequence>
<dbReference type="Gene3D" id="2.40.10.10">
    <property type="entry name" value="Trypsin-like serine proteases"/>
    <property type="match status" value="3"/>
</dbReference>
<feature type="domain" description="Peptidase S1" evidence="3">
    <location>
        <begin position="199"/>
        <end position="424"/>
    </location>
</feature>
<dbReference type="Pfam" id="PF00089">
    <property type="entry name" value="Trypsin"/>
    <property type="match status" value="1"/>
</dbReference>
<dbReference type="VEuPathDB" id="VectorBase:CSON014788"/>
<gene>
    <name evidence="4" type="primary">CSON014788</name>
</gene>
<evidence type="ECO:0000259" key="3">
    <source>
        <dbReference type="PROSITE" id="PS50240"/>
    </source>
</evidence>
<protein>
    <submittedName>
        <fullName evidence="4">CSON014788 protein</fullName>
    </submittedName>
</protein>
<dbReference type="InterPro" id="IPR043504">
    <property type="entry name" value="Peptidase_S1_PA_chymotrypsin"/>
</dbReference>
<dbReference type="PANTHER" id="PTHR24260:SF136">
    <property type="entry name" value="GH08193P-RELATED"/>
    <property type="match status" value="1"/>
</dbReference>
<evidence type="ECO:0000256" key="1">
    <source>
        <dbReference type="ARBA" id="ARBA00024195"/>
    </source>
</evidence>
<dbReference type="InterPro" id="IPR018114">
    <property type="entry name" value="TRYPSIN_HIS"/>
</dbReference>
<organism evidence="4">
    <name type="scientific">Culicoides sonorensis</name>
    <name type="common">Biting midge</name>
    <dbReference type="NCBI Taxonomy" id="179676"/>
    <lineage>
        <taxon>Eukaryota</taxon>
        <taxon>Metazoa</taxon>
        <taxon>Ecdysozoa</taxon>
        <taxon>Arthropoda</taxon>
        <taxon>Hexapoda</taxon>
        <taxon>Insecta</taxon>
        <taxon>Pterygota</taxon>
        <taxon>Neoptera</taxon>
        <taxon>Endopterygota</taxon>
        <taxon>Diptera</taxon>
        <taxon>Nematocera</taxon>
        <taxon>Chironomoidea</taxon>
        <taxon>Ceratopogonidae</taxon>
        <taxon>Ceratopogoninae</taxon>
        <taxon>Culicoides</taxon>
        <taxon>Monoculicoides</taxon>
    </lineage>
</organism>
<reference evidence="4" key="1">
    <citation type="submission" date="2018-07" db="EMBL/GenBank/DDBJ databases">
        <authorList>
            <person name="Quirk P.G."/>
            <person name="Krulwich T.A."/>
        </authorList>
    </citation>
    <scope>NUCLEOTIDE SEQUENCE</scope>
</reference>
<dbReference type="SMART" id="SM00020">
    <property type="entry name" value="Tryp_SPc"/>
    <property type="match status" value="1"/>
</dbReference>